<reference evidence="10" key="1">
    <citation type="submission" date="2021-12" db="EMBL/GenBank/DDBJ databases">
        <authorList>
            <person name="Zaccaron A."/>
            <person name="Stergiopoulos I."/>
        </authorList>
    </citation>
    <scope>NUCLEOTIDE SEQUENCE</scope>
    <source>
        <strain evidence="10">Race5_Kim</strain>
    </source>
</reference>
<evidence type="ECO:0000256" key="3">
    <source>
        <dbReference type="ARBA" id="ARBA00022617"/>
    </source>
</evidence>
<dbReference type="Pfam" id="PF01328">
    <property type="entry name" value="Peroxidase_2"/>
    <property type="match status" value="1"/>
</dbReference>
<evidence type="ECO:0000259" key="9">
    <source>
        <dbReference type="PROSITE" id="PS51405"/>
    </source>
</evidence>
<sequence>MYAVHFRLLLAVFGLLGQCVVALSGPNHHEHLHDLHLNLPDKRLLLDDFSEPISVTGEHEFQPPGEGDQRGPCPGLNAMANHGYIPRNGVVSLLGAIGAMNEVFGVSIELAGLLAVMGTVWTGNPVSLNPSFSIGGTDPEVQDLLRNLLGLLGEPRGISHSHNFIEADSSPTRNDLYVTGDPVTMNLTNFEHLYDLVSENTNDTATLDVLIEHAAVRWNQSVSTNPYFYYGPVTGMIARNTGYCFVSNLLANHNKENPTGYLTPHILKSFYAVTGDQENFTYTKGHERIPENWYKRGLDYTLVQLNLDVVTFVLKYPVFGSIGGNTGKVNSFTGVDLSNPVGGILSGINLLEANNLLCFVLEVVNFAAPNYLNNLVETLAVPLELITKYVAAPLLSTSCPQLGEITRDGVPLWDSLGA</sequence>
<dbReference type="PANTHER" id="PTHR33577:SF16">
    <property type="entry name" value="HEME HALOPEROXIDASE FAMILY PROFILE DOMAIN-CONTAINING PROTEIN"/>
    <property type="match status" value="1"/>
</dbReference>
<feature type="domain" description="Heme haloperoxidase family profile" evidence="9">
    <location>
        <begin position="57"/>
        <end position="307"/>
    </location>
</feature>
<evidence type="ECO:0000256" key="4">
    <source>
        <dbReference type="ARBA" id="ARBA00022723"/>
    </source>
</evidence>
<comment type="similarity">
    <text evidence="7">Belongs to the chloroperoxidase family.</text>
</comment>
<feature type="signal peptide" evidence="8">
    <location>
        <begin position="1"/>
        <end position="22"/>
    </location>
</feature>
<dbReference type="EMBL" id="CP090166">
    <property type="protein sequence ID" value="UJO16928.1"/>
    <property type="molecule type" value="Genomic_DNA"/>
</dbReference>
<evidence type="ECO:0000256" key="1">
    <source>
        <dbReference type="ARBA" id="ARBA00001970"/>
    </source>
</evidence>
<evidence type="ECO:0000313" key="11">
    <source>
        <dbReference type="Proteomes" id="UP000756132"/>
    </source>
</evidence>
<reference evidence="10" key="2">
    <citation type="journal article" date="2022" name="Microb. Genom.">
        <title>A chromosome-scale genome assembly of the tomato pathogen Cladosporium fulvum reveals a compartmentalized genome architecture and the presence of a dispensable chromosome.</title>
        <authorList>
            <person name="Zaccaron A.Z."/>
            <person name="Chen L.H."/>
            <person name="Samaras A."/>
            <person name="Stergiopoulos I."/>
        </authorList>
    </citation>
    <scope>NUCLEOTIDE SEQUENCE</scope>
    <source>
        <strain evidence="10">Race5_Kim</strain>
    </source>
</reference>
<protein>
    <submittedName>
        <fullName evidence="10">Dothistromin biosynthesis peroxidase dotB</fullName>
    </submittedName>
</protein>
<keyword evidence="8" id="KW-0732">Signal</keyword>
<evidence type="ECO:0000256" key="8">
    <source>
        <dbReference type="SAM" id="SignalP"/>
    </source>
</evidence>
<dbReference type="InterPro" id="IPR000028">
    <property type="entry name" value="Chloroperoxidase"/>
</dbReference>
<dbReference type="PROSITE" id="PS51405">
    <property type="entry name" value="HEME_HALOPEROXIDASE"/>
    <property type="match status" value="1"/>
</dbReference>
<dbReference type="SUPFAM" id="SSF47571">
    <property type="entry name" value="Cloroperoxidase"/>
    <property type="match status" value="1"/>
</dbReference>
<proteinExistence type="inferred from homology"/>
<dbReference type="GO" id="GO:0046872">
    <property type="term" value="F:metal ion binding"/>
    <property type="evidence" value="ECO:0007669"/>
    <property type="project" value="UniProtKB-KW"/>
</dbReference>
<comment type="cofactor">
    <cofactor evidence="1">
        <name>heme b</name>
        <dbReference type="ChEBI" id="CHEBI:60344"/>
    </cofactor>
</comment>
<evidence type="ECO:0000256" key="7">
    <source>
        <dbReference type="ARBA" id="ARBA00025795"/>
    </source>
</evidence>
<dbReference type="Proteomes" id="UP000756132">
    <property type="component" value="Chromosome 4"/>
</dbReference>
<evidence type="ECO:0000256" key="5">
    <source>
        <dbReference type="ARBA" id="ARBA00023002"/>
    </source>
</evidence>
<keyword evidence="3" id="KW-0349">Heme</keyword>
<organism evidence="10 11">
    <name type="scientific">Passalora fulva</name>
    <name type="common">Tomato leaf mold</name>
    <name type="synonym">Cladosporium fulvum</name>
    <dbReference type="NCBI Taxonomy" id="5499"/>
    <lineage>
        <taxon>Eukaryota</taxon>
        <taxon>Fungi</taxon>
        <taxon>Dikarya</taxon>
        <taxon>Ascomycota</taxon>
        <taxon>Pezizomycotina</taxon>
        <taxon>Dothideomycetes</taxon>
        <taxon>Dothideomycetidae</taxon>
        <taxon>Mycosphaerellales</taxon>
        <taxon>Mycosphaerellaceae</taxon>
        <taxon>Fulvia</taxon>
    </lineage>
</organism>
<keyword evidence="5" id="KW-0560">Oxidoreductase</keyword>
<keyword evidence="11" id="KW-1185">Reference proteome</keyword>
<name>A0A9Q8LHX1_PASFU</name>
<dbReference type="OrthoDB" id="407298at2759"/>
<dbReference type="OMA" id="CPAWKDL"/>
<dbReference type="InterPro" id="IPR036851">
    <property type="entry name" value="Chloroperoxidase-like_sf"/>
</dbReference>
<evidence type="ECO:0000256" key="2">
    <source>
        <dbReference type="ARBA" id="ARBA00022559"/>
    </source>
</evidence>
<evidence type="ECO:0000313" key="10">
    <source>
        <dbReference type="EMBL" id="UJO16928.1"/>
    </source>
</evidence>
<dbReference type="GO" id="GO:0004601">
    <property type="term" value="F:peroxidase activity"/>
    <property type="evidence" value="ECO:0007669"/>
    <property type="project" value="UniProtKB-KW"/>
</dbReference>
<keyword evidence="4" id="KW-0479">Metal-binding</keyword>
<evidence type="ECO:0000256" key="6">
    <source>
        <dbReference type="ARBA" id="ARBA00023004"/>
    </source>
</evidence>
<dbReference type="Gene3D" id="1.10.489.10">
    <property type="entry name" value="Chloroperoxidase-like"/>
    <property type="match status" value="1"/>
</dbReference>
<dbReference type="RefSeq" id="XP_047761294.1">
    <property type="nucleotide sequence ID" value="XM_047903976.1"/>
</dbReference>
<dbReference type="AlphaFoldDB" id="A0A9Q8LHX1"/>
<keyword evidence="6" id="KW-0408">Iron</keyword>
<dbReference type="PANTHER" id="PTHR33577">
    <property type="entry name" value="STERIGMATOCYSTIN BIOSYNTHESIS PEROXIDASE STCC-RELATED"/>
    <property type="match status" value="1"/>
</dbReference>
<accession>A0A9Q8LHX1</accession>
<dbReference type="KEGG" id="ffu:CLAFUR5_04828"/>
<dbReference type="GeneID" id="71984706"/>
<gene>
    <name evidence="10" type="ORF">CLAFUR5_04828</name>
</gene>
<feature type="chain" id="PRO_5040335248" evidence="8">
    <location>
        <begin position="23"/>
        <end position="418"/>
    </location>
</feature>
<keyword evidence="2 10" id="KW-0575">Peroxidase</keyword>